<feature type="binding site" evidence="11">
    <location>
        <position position="40"/>
    </location>
    <ligand>
        <name>substrate</name>
    </ligand>
</feature>
<comment type="similarity">
    <text evidence="11">Belongs to the Thz kinase family.</text>
</comment>
<comment type="cofactor">
    <cofactor evidence="2 11">
        <name>Mg(2+)</name>
        <dbReference type="ChEBI" id="CHEBI:18420"/>
    </cofactor>
</comment>
<dbReference type="Gene3D" id="3.40.1190.20">
    <property type="match status" value="1"/>
</dbReference>
<organism evidence="12 13">
    <name type="scientific">Limosilactobacillus gastricus PS3</name>
    <dbReference type="NCBI Taxonomy" id="1144300"/>
    <lineage>
        <taxon>Bacteria</taxon>
        <taxon>Bacillati</taxon>
        <taxon>Bacillota</taxon>
        <taxon>Bacilli</taxon>
        <taxon>Lactobacillales</taxon>
        <taxon>Lactobacillaceae</taxon>
        <taxon>Limosilactobacillus</taxon>
    </lineage>
</organism>
<dbReference type="PATRIC" id="fig|1144300.3.peg.572"/>
<comment type="catalytic activity">
    <reaction evidence="1 11">
        <text>5-(2-hydroxyethyl)-4-methylthiazole + ATP = 4-methyl-5-(2-phosphooxyethyl)-thiazole + ADP + H(+)</text>
        <dbReference type="Rhea" id="RHEA:24212"/>
        <dbReference type="ChEBI" id="CHEBI:15378"/>
        <dbReference type="ChEBI" id="CHEBI:17957"/>
        <dbReference type="ChEBI" id="CHEBI:30616"/>
        <dbReference type="ChEBI" id="CHEBI:58296"/>
        <dbReference type="ChEBI" id="CHEBI:456216"/>
        <dbReference type="EC" id="2.7.1.50"/>
    </reaction>
</comment>
<evidence type="ECO:0000256" key="11">
    <source>
        <dbReference type="HAMAP-Rule" id="MF_00228"/>
    </source>
</evidence>
<dbReference type="InterPro" id="IPR000417">
    <property type="entry name" value="Hyethyz_kinase"/>
</dbReference>
<dbReference type="UniPathway" id="UPA00060">
    <property type="reaction ID" value="UER00139"/>
</dbReference>
<dbReference type="GO" id="GO:0009229">
    <property type="term" value="P:thiamine diphosphate biosynthetic process"/>
    <property type="evidence" value="ECO:0007669"/>
    <property type="project" value="UniProtKB-UniRule"/>
</dbReference>
<feature type="binding site" evidence="11">
    <location>
        <position position="192"/>
    </location>
    <ligand>
        <name>substrate</name>
    </ligand>
</feature>
<dbReference type="PRINTS" id="PR01099">
    <property type="entry name" value="HYETHTZKNASE"/>
</dbReference>
<evidence type="ECO:0000256" key="10">
    <source>
        <dbReference type="ARBA" id="ARBA00022977"/>
    </source>
</evidence>
<evidence type="ECO:0000256" key="5">
    <source>
        <dbReference type="ARBA" id="ARBA00022723"/>
    </source>
</evidence>
<dbReference type="GO" id="GO:0009228">
    <property type="term" value="P:thiamine biosynthetic process"/>
    <property type="evidence" value="ECO:0007669"/>
    <property type="project" value="UniProtKB-KW"/>
</dbReference>
<keyword evidence="9 11" id="KW-0460">Magnesium</keyword>
<evidence type="ECO:0000256" key="6">
    <source>
        <dbReference type="ARBA" id="ARBA00022741"/>
    </source>
</evidence>
<keyword evidence="8 11" id="KW-0067">ATP-binding</keyword>
<dbReference type="AlphaFoldDB" id="H4GIX7"/>
<dbReference type="RefSeq" id="WP_007122010.1">
    <property type="nucleotide sequence ID" value="NZ_AICN01000024.1"/>
</dbReference>
<protein>
    <recommendedName>
        <fullName evidence="11">Hydroxyethylthiazole kinase</fullName>
        <ecNumber evidence="11">2.7.1.50</ecNumber>
    </recommendedName>
    <alternativeName>
        <fullName evidence="11">4-methyl-5-beta-hydroxyethylthiazole kinase</fullName>
        <shortName evidence="11">TH kinase</shortName>
        <shortName evidence="11">Thz kinase</shortName>
    </alternativeName>
</protein>
<dbReference type="GO" id="GO:0000287">
    <property type="term" value="F:magnesium ion binding"/>
    <property type="evidence" value="ECO:0007669"/>
    <property type="project" value="UniProtKB-UniRule"/>
</dbReference>
<keyword evidence="5 11" id="KW-0479">Metal-binding</keyword>
<dbReference type="InterPro" id="IPR029056">
    <property type="entry name" value="Ribokinase-like"/>
</dbReference>
<name>H4GIX7_9LACO</name>
<evidence type="ECO:0000313" key="12">
    <source>
        <dbReference type="EMBL" id="EHS87149.1"/>
    </source>
</evidence>
<dbReference type="SUPFAM" id="SSF53613">
    <property type="entry name" value="Ribokinase-like"/>
    <property type="match status" value="1"/>
</dbReference>
<dbReference type="STRING" id="1144300.PS3_14588"/>
<dbReference type="Proteomes" id="UP000004567">
    <property type="component" value="Unassembled WGS sequence"/>
</dbReference>
<dbReference type="CDD" id="cd01170">
    <property type="entry name" value="THZ_kinase"/>
    <property type="match status" value="1"/>
</dbReference>
<evidence type="ECO:0000256" key="2">
    <source>
        <dbReference type="ARBA" id="ARBA00001946"/>
    </source>
</evidence>
<evidence type="ECO:0000256" key="1">
    <source>
        <dbReference type="ARBA" id="ARBA00001771"/>
    </source>
</evidence>
<dbReference type="NCBIfam" id="NF006830">
    <property type="entry name" value="PRK09355.1"/>
    <property type="match status" value="1"/>
</dbReference>
<dbReference type="Pfam" id="PF02110">
    <property type="entry name" value="HK"/>
    <property type="match status" value="1"/>
</dbReference>
<dbReference type="EC" id="2.7.1.50" evidence="11"/>
<dbReference type="OrthoDB" id="9778146at2"/>
<comment type="caution">
    <text evidence="12">The sequence shown here is derived from an EMBL/GenBank/DDBJ whole genome shotgun (WGS) entry which is preliminary data.</text>
</comment>
<keyword evidence="7 11" id="KW-0418">Kinase</keyword>
<gene>
    <name evidence="11" type="primary">thiM</name>
    <name evidence="12" type="ORF">PS3_14588</name>
</gene>
<feature type="binding site" evidence="11">
    <location>
        <position position="165"/>
    </location>
    <ligand>
        <name>ATP</name>
        <dbReference type="ChEBI" id="CHEBI:30616"/>
    </ligand>
</feature>
<evidence type="ECO:0000256" key="9">
    <source>
        <dbReference type="ARBA" id="ARBA00022842"/>
    </source>
</evidence>
<comment type="function">
    <text evidence="11">Catalyzes the phosphorylation of the hydroxyl group of 4-methyl-5-beta-hydroxyethylthiazole (THZ).</text>
</comment>
<keyword evidence="10 11" id="KW-0784">Thiamine biosynthesis</keyword>
<comment type="pathway">
    <text evidence="3 11">Cofactor biosynthesis; thiamine diphosphate biosynthesis; 4-methyl-5-(2-phosphoethyl)-thiazole from 5-(2-hydroxyethyl)-4-methylthiazole: step 1/1.</text>
</comment>
<sequence length="266" mass="28512">MTDFITELKATNPIVMTVANTITSGDVANGLNAIGVSPIMPSAPEEAEAMVNIAQGVTINVGSINQEQFRQSQLTCKAANSQGKPLVLDPVAVASSPYRSQVVDTLLRDYDFSAIRGNVGEIAFLAGVAWDTHGIDAGGDEVDFEQLTTIVKTCAQKYHTIVIMTGEIDYISDGKTVKSVPYGTPAFATHVGTGDLLSSLVAAFLTVASTDEYLEAAYQAALTFALCGQKVNDKLPGQWFNGLLNELYLVSNDKINHWEKEELHHG</sequence>
<evidence type="ECO:0000256" key="4">
    <source>
        <dbReference type="ARBA" id="ARBA00022679"/>
    </source>
</evidence>
<dbReference type="PIRSF" id="PIRSF000513">
    <property type="entry name" value="Thz_kinase"/>
    <property type="match status" value="1"/>
</dbReference>
<reference evidence="12 13" key="1">
    <citation type="journal article" date="2013" name="Genome Announc.">
        <title>Genome Sequence of Lactobacillus gastricus PS3, a Strain Isolated from Human Milk.</title>
        <authorList>
            <person name="Martin V."/>
            <person name="Cardenas N."/>
            <person name="Jimenez E."/>
            <person name="Maldonado A."/>
            <person name="Rodriguez J.M."/>
            <person name="Fernandez L."/>
        </authorList>
    </citation>
    <scope>NUCLEOTIDE SEQUENCE [LARGE SCALE GENOMIC DNA]</scope>
    <source>
        <strain evidence="12 13">PS3</strain>
    </source>
</reference>
<keyword evidence="6 11" id="KW-0547">Nucleotide-binding</keyword>
<dbReference type="EMBL" id="AICN01000024">
    <property type="protein sequence ID" value="EHS87149.1"/>
    <property type="molecule type" value="Genomic_DNA"/>
</dbReference>
<proteinExistence type="inferred from homology"/>
<dbReference type="HAMAP" id="MF_00228">
    <property type="entry name" value="Thz_kinase"/>
    <property type="match status" value="1"/>
</dbReference>
<accession>H4GIX7</accession>
<feature type="binding site" evidence="11">
    <location>
        <position position="116"/>
    </location>
    <ligand>
        <name>ATP</name>
        <dbReference type="ChEBI" id="CHEBI:30616"/>
    </ligand>
</feature>
<evidence type="ECO:0000256" key="3">
    <source>
        <dbReference type="ARBA" id="ARBA00004868"/>
    </source>
</evidence>
<dbReference type="GO" id="GO:0004417">
    <property type="term" value="F:hydroxyethylthiazole kinase activity"/>
    <property type="evidence" value="ECO:0007669"/>
    <property type="project" value="UniProtKB-UniRule"/>
</dbReference>
<evidence type="ECO:0000313" key="13">
    <source>
        <dbReference type="Proteomes" id="UP000004567"/>
    </source>
</evidence>
<keyword evidence="4 11" id="KW-0808">Transferase</keyword>
<evidence type="ECO:0000256" key="7">
    <source>
        <dbReference type="ARBA" id="ARBA00022777"/>
    </source>
</evidence>
<evidence type="ECO:0000256" key="8">
    <source>
        <dbReference type="ARBA" id="ARBA00022840"/>
    </source>
</evidence>
<dbReference type="GO" id="GO:0005524">
    <property type="term" value="F:ATP binding"/>
    <property type="evidence" value="ECO:0007669"/>
    <property type="project" value="UniProtKB-UniRule"/>
</dbReference>